<sequence>MKNNAKKQLILQKDSLSSIKCWFLSRLLNTDSEKGYVLVIAIALLFGLASLVLVYARSSRIEQVSNTAAVDSTSGFYGAEAALNERANEITKIYQSNTIPSGTSPESTMACFDNSISDGTGDYQCKTYQFSGGDSERSGYSATTYVLEKNGGIGNVGNVPPGDNHAGLNMIEYGHSIIALAFKDSDVQQRQQQGSDQGKGAIAILQMDIKNRLIPLFQFAAFYKDDLEIFPGADMTLSGPVHTNADLYIGGQLQEVKGEVTTAGENIHDQKKVSTPISPSQYQSEIIDRFKIPSLKVGIDPLGLPEPDFLEPSGEYYTKADIRIKFTPTGTNQSTYGEDIPFTIEVIERTQANNTPVSAPVAVSLTSAQKHSLRQPVLVGEQLASISGSSESFDNDTDSQYYAKAKNPDFSACKPVYKANFSDMRKKIKSAFPSTWNSLTPQQKRDAAQFAHQLLVTRVQEETSPLKFKDLDKVGGIPGLVFTNNMANIPQSLATFQVAKLNSLTPNEIAALPYPDASGNTVQRCFAPAPLTDIGRDASNHNKPPFRFFNNRENDNNGRDMRLLQINIKSLTIWNYEGIYLDGSQLKSANQLLFKTAPADNKAPANSFQALGMAARDTSDDGLVMYLAINSSSYTNAGGNTSPYGFAIVEGNQLPGLGSDNTFNLNDPTGLTIASNQAVYLQGDYNTRNKQPASILSDSLNVLSNKCFDPNKVINKEDNMNCNDSTKNNNNSLGNALQTVMNVAFLAGNDETKGGLYNGGLENYPRLHESWSGIPLRYRGSFVSLGTPNHVNGKWPGTGGKFYNAPNRQWDYDTEFNDAKNLPPLTPRFSAMKQESFIRSFDQ</sequence>
<dbReference type="RefSeq" id="WP_155082989.1">
    <property type="nucleotide sequence ID" value="NZ_WMIA01000003.1"/>
</dbReference>
<name>A0A844GSS4_9CHRO</name>
<evidence type="ECO:0000313" key="3">
    <source>
        <dbReference type="Proteomes" id="UP000437131"/>
    </source>
</evidence>
<dbReference type="Proteomes" id="UP000437131">
    <property type="component" value="Unassembled WGS sequence"/>
</dbReference>
<keyword evidence="1" id="KW-0812">Transmembrane</keyword>
<evidence type="ECO:0000256" key="1">
    <source>
        <dbReference type="SAM" id="Phobius"/>
    </source>
</evidence>
<proteinExistence type="predicted"/>
<comment type="caution">
    <text evidence="2">The sequence shown here is derived from an EMBL/GenBank/DDBJ whole genome shotgun (WGS) entry which is preliminary data.</text>
</comment>
<reference evidence="2 3" key="1">
    <citation type="submission" date="2019-11" db="EMBL/GenBank/DDBJ databases">
        <title>Isolation of a new High Light Tolerant Cyanobacteria.</title>
        <authorList>
            <person name="Dobson Z."/>
            <person name="Vaughn N."/>
            <person name="Vaughn M."/>
            <person name="Fromme P."/>
            <person name="Mazor Y."/>
        </authorList>
    </citation>
    <scope>NUCLEOTIDE SEQUENCE [LARGE SCALE GENOMIC DNA]</scope>
    <source>
        <strain evidence="2 3">0216</strain>
    </source>
</reference>
<accession>A0A844GSS4</accession>
<organism evidence="2 3">
    <name type="scientific">Cyanobacterium aponinum 0216</name>
    <dbReference type="NCBI Taxonomy" id="2676140"/>
    <lineage>
        <taxon>Bacteria</taxon>
        <taxon>Bacillati</taxon>
        <taxon>Cyanobacteriota</taxon>
        <taxon>Cyanophyceae</taxon>
        <taxon>Oscillatoriophycideae</taxon>
        <taxon>Chroococcales</taxon>
        <taxon>Geminocystaceae</taxon>
        <taxon>Cyanobacterium</taxon>
    </lineage>
</organism>
<gene>
    <name evidence="2" type="ORF">GGC33_04140</name>
</gene>
<feature type="transmembrane region" description="Helical" evidence="1">
    <location>
        <begin position="35"/>
        <end position="56"/>
    </location>
</feature>
<keyword evidence="1" id="KW-0472">Membrane</keyword>
<dbReference type="EMBL" id="WMIA01000003">
    <property type="protein sequence ID" value="MTF38111.1"/>
    <property type="molecule type" value="Genomic_DNA"/>
</dbReference>
<protein>
    <submittedName>
        <fullName evidence="2">Uncharacterized protein</fullName>
    </submittedName>
</protein>
<keyword evidence="1" id="KW-1133">Transmembrane helix</keyword>
<dbReference type="AlphaFoldDB" id="A0A844GSS4"/>
<evidence type="ECO:0000313" key="2">
    <source>
        <dbReference type="EMBL" id="MTF38111.1"/>
    </source>
</evidence>